<sequence>MPIIDLGSSALNLANVVTSIAANITYLLQAWHVI</sequence>
<evidence type="ECO:0000313" key="1">
    <source>
        <dbReference type="EMBL" id="PXX64335.1"/>
    </source>
</evidence>
<reference evidence="1 2" key="1">
    <citation type="submission" date="2018-05" db="EMBL/GenBank/DDBJ databases">
        <title>Genomic Encyclopedia of Type Strains, Phase IV (KMG-IV): sequencing the most valuable type-strain genomes for metagenomic binning, comparative biology and taxonomic classification.</title>
        <authorList>
            <person name="Goeker M."/>
        </authorList>
    </citation>
    <scope>NUCLEOTIDE SEQUENCE [LARGE SCALE GENOMIC DNA]</scope>
    <source>
        <strain evidence="1 2">DSM 44704</strain>
    </source>
</reference>
<comment type="caution">
    <text evidence="1">The sequence shown here is derived from an EMBL/GenBank/DDBJ whole genome shotgun (WGS) entry which is preliminary data.</text>
</comment>
<keyword evidence="2" id="KW-1185">Reference proteome</keyword>
<dbReference type="EMBL" id="QJKF01000005">
    <property type="protein sequence ID" value="PXX64335.1"/>
    <property type="molecule type" value="Genomic_DNA"/>
</dbReference>
<proteinExistence type="predicted"/>
<dbReference type="Proteomes" id="UP000247569">
    <property type="component" value="Unassembled WGS sequence"/>
</dbReference>
<name>A0A318KPR5_9NOCA</name>
<dbReference type="AlphaFoldDB" id="A0A318KPR5"/>
<protein>
    <submittedName>
        <fullName evidence="1">Uncharacterized protein</fullName>
    </submittedName>
</protein>
<gene>
    <name evidence="1" type="ORF">DFR70_105520</name>
</gene>
<organism evidence="1 2">
    <name type="scientific">Nocardia tenerifensis</name>
    <dbReference type="NCBI Taxonomy" id="228006"/>
    <lineage>
        <taxon>Bacteria</taxon>
        <taxon>Bacillati</taxon>
        <taxon>Actinomycetota</taxon>
        <taxon>Actinomycetes</taxon>
        <taxon>Mycobacteriales</taxon>
        <taxon>Nocardiaceae</taxon>
        <taxon>Nocardia</taxon>
    </lineage>
</organism>
<accession>A0A318KPR5</accession>
<evidence type="ECO:0000313" key="2">
    <source>
        <dbReference type="Proteomes" id="UP000247569"/>
    </source>
</evidence>